<organism evidence="2 3">
    <name type="scientific">Myriangium duriaei CBS 260.36</name>
    <dbReference type="NCBI Taxonomy" id="1168546"/>
    <lineage>
        <taxon>Eukaryota</taxon>
        <taxon>Fungi</taxon>
        <taxon>Dikarya</taxon>
        <taxon>Ascomycota</taxon>
        <taxon>Pezizomycotina</taxon>
        <taxon>Dothideomycetes</taxon>
        <taxon>Dothideomycetidae</taxon>
        <taxon>Myriangiales</taxon>
        <taxon>Myriangiaceae</taxon>
        <taxon>Myriangium</taxon>
    </lineage>
</organism>
<gene>
    <name evidence="2" type="ORF">K461DRAFT_329976</name>
</gene>
<dbReference type="Pfam" id="PF02112">
    <property type="entry name" value="PDEase_II"/>
    <property type="match status" value="1"/>
</dbReference>
<accession>A0A9P4IX36</accession>
<dbReference type="AlphaFoldDB" id="A0A9P4IX36"/>
<dbReference type="CDD" id="cd07735">
    <property type="entry name" value="class_II_PDE_MBL-fold"/>
    <property type="match status" value="1"/>
</dbReference>
<dbReference type="InterPro" id="IPR000396">
    <property type="entry name" value="Pdiesterase2"/>
</dbReference>
<evidence type="ECO:0000256" key="1">
    <source>
        <dbReference type="SAM" id="MobiDB-lite"/>
    </source>
</evidence>
<keyword evidence="3" id="KW-1185">Reference proteome</keyword>
<dbReference type="GO" id="GO:0047555">
    <property type="term" value="F:3',5'-cyclic-GMP phosphodiesterase activity"/>
    <property type="evidence" value="ECO:0007669"/>
    <property type="project" value="TreeGrafter"/>
</dbReference>
<feature type="region of interest" description="Disordered" evidence="1">
    <location>
        <begin position="283"/>
        <end position="323"/>
    </location>
</feature>
<comment type="caution">
    <text evidence="2">The sequence shown here is derived from an EMBL/GenBank/DDBJ whole genome shotgun (WGS) entry which is preliminary data.</text>
</comment>
<dbReference type="PANTHER" id="PTHR28283">
    <property type="entry name" value="3',5'-CYCLIC-NUCLEOTIDE PHOSPHODIESTERASE 1"/>
    <property type="match status" value="1"/>
</dbReference>
<dbReference type="SUPFAM" id="SSF56281">
    <property type="entry name" value="Metallo-hydrolase/oxidoreductase"/>
    <property type="match status" value="1"/>
</dbReference>
<dbReference type="GO" id="GO:0006198">
    <property type="term" value="P:cAMP catabolic process"/>
    <property type="evidence" value="ECO:0007669"/>
    <property type="project" value="InterPro"/>
</dbReference>
<dbReference type="GO" id="GO:1902660">
    <property type="term" value="P:negative regulation of glucose mediated signaling pathway"/>
    <property type="evidence" value="ECO:0007669"/>
    <property type="project" value="TreeGrafter"/>
</dbReference>
<dbReference type="GO" id="GO:0004115">
    <property type="term" value="F:3',5'-cyclic-AMP phosphodiesterase activity"/>
    <property type="evidence" value="ECO:0007669"/>
    <property type="project" value="InterPro"/>
</dbReference>
<dbReference type="OrthoDB" id="249703at2759"/>
<evidence type="ECO:0008006" key="4">
    <source>
        <dbReference type="Google" id="ProtNLM"/>
    </source>
</evidence>
<proteinExistence type="predicted"/>
<reference evidence="2" key="1">
    <citation type="journal article" date="2020" name="Stud. Mycol.">
        <title>101 Dothideomycetes genomes: a test case for predicting lifestyles and emergence of pathogens.</title>
        <authorList>
            <person name="Haridas S."/>
            <person name="Albert R."/>
            <person name="Binder M."/>
            <person name="Bloem J."/>
            <person name="Labutti K."/>
            <person name="Salamov A."/>
            <person name="Andreopoulos B."/>
            <person name="Baker S."/>
            <person name="Barry K."/>
            <person name="Bills G."/>
            <person name="Bluhm B."/>
            <person name="Cannon C."/>
            <person name="Castanera R."/>
            <person name="Culley D."/>
            <person name="Daum C."/>
            <person name="Ezra D."/>
            <person name="Gonzalez J."/>
            <person name="Henrissat B."/>
            <person name="Kuo A."/>
            <person name="Liang C."/>
            <person name="Lipzen A."/>
            <person name="Lutzoni F."/>
            <person name="Magnuson J."/>
            <person name="Mondo S."/>
            <person name="Nolan M."/>
            <person name="Ohm R."/>
            <person name="Pangilinan J."/>
            <person name="Park H.-J."/>
            <person name="Ramirez L."/>
            <person name="Alfaro M."/>
            <person name="Sun H."/>
            <person name="Tritt A."/>
            <person name="Yoshinaga Y."/>
            <person name="Zwiers L.-H."/>
            <person name="Turgeon B."/>
            <person name="Goodwin S."/>
            <person name="Spatafora J."/>
            <person name="Crous P."/>
            <person name="Grigoriev I."/>
        </authorList>
    </citation>
    <scope>NUCLEOTIDE SEQUENCE</scope>
    <source>
        <strain evidence="2">CBS 260.36</strain>
    </source>
</reference>
<evidence type="ECO:0000313" key="3">
    <source>
        <dbReference type="Proteomes" id="UP000799439"/>
    </source>
</evidence>
<sequence length="603" mass="64584">MSDPSIKSHIDNNVSGSAPPKPAAIQVICLGSGGGPSEDNVSGFLVRSAASGWIRGSMLAMDAGSHMAAITRILEQHLPAISRGDTRADSDGNLFHQQALSPQRPLDSSPPSSPGIRPSIPTLEPVVLDSGPFAGVPLPHASARANAAHIVRSHVATYLISHPHLDHLSGFAINTAAFHATSRPKTLAALPFTVEAIKRHIFNDVIWPNLTDEDGGVGFVTFQRLKEGGDVMVGEGEGRGYIEVCEGLGAKGFKISHGKCMRPGTAESHRGSIGNLSDVPANYSTTPRHTDGRHHSLGHGHLPGTPGSFQSPSVAQTSHPFQQDPGFAAVDSTAYFIRDTATSRELLMFGDVEPDSISVAPRLARVWAEAAHKIAAGILNGIFIECSYPDSQADAILFGHLAPRHLVAELQVLADMVREEKVIRASEKAMRKRKRAANGGLAAISQDDFIDKKRSRSLAGRSAINQFRRSSVPDDMIQNSPTPQQPPSSAPMQDIDQMHQEYLKNRNLNIATNFGGASRDSSISSINAGVDAAHLLPSSVYSDPPLKGVRVLVMHVKDTMKDGPHVGELILQQLNEHAAGMAQRGMRLGCEFVITESGKDYWF</sequence>
<dbReference type="EMBL" id="ML996093">
    <property type="protein sequence ID" value="KAF2148459.1"/>
    <property type="molecule type" value="Genomic_DNA"/>
</dbReference>
<evidence type="ECO:0000313" key="2">
    <source>
        <dbReference type="EMBL" id="KAF2148459.1"/>
    </source>
</evidence>
<protein>
    <recommendedName>
        <fullName evidence="4">3',5'-cyclic-nucleotide phosphodiesterase</fullName>
    </recommendedName>
</protein>
<feature type="region of interest" description="Disordered" evidence="1">
    <location>
        <begin position="99"/>
        <end position="121"/>
    </location>
</feature>
<feature type="compositionally biased region" description="Polar residues" evidence="1">
    <location>
        <begin position="307"/>
        <end position="321"/>
    </location>
</feature>
<dbReference type="InterPro" id="IPR036866">
    <property type="entry name" value="RibonucZ/Hydroxyglut_hydro"/>
</dbReference>
<name>A0A9P4IX36_9PEZI</name>
<dbReference type="PRINTS" id="PR00388">
    <property type="entry name" value="PDIESTERASE2"/>
</dbReference>
<dbReference type="Proteomes" id="UP000799439">
    <property type="component" value="Unassembled WGS sequence"/>
</dbReference>
<feature type="region of interest" description="Disordered" evidence="1">
    <location>
        <begin position="461"/>
        <end position="492"/>
    </location>
</feature>
<dbReference type="PANTHER" id="PTHR28283:SF1">
    <property type="entry name" value="3',5'-CYCLIC-NUCLEOTIDE PHOSPHODIESTERASE 1"/>
    <property type="match status" value="1"/>
</dbReference>